<feature type="domain" description="RRM" evidence="4">
    <location>
        <begin position="158"/>
        <end position="235"/>
    </location>
</feature>
<dbReference type="SUPFAM" id="SSF54928">
    <property type="entry name" value="RNA-binding domain, RBD"/>
    <property type="match status" value="1"/>
</dbReference>
<dbReference type="CDD" id="cd00590">
    <property type="entry name" value="RRM_SF"/>
    <property type="match status" value="1"/>
</dbReference>
<dbReference type="PANTHER" id="PTHR23003">
    <property type="entry name" value="RNA RECOGNITION MOTIF RRM DOMAIN CONTAINING PROTEIN"/>
    <property type="match status" value="1"/>
</dbReference>
<dbReference type="GO" id="GO:0003729">
    <property type="term" value="F:mRNA binding"/>
    <property type="evidence" value="ECO:0007669"/>
    <property type="project" value="TreeGrafter"/>
</dbReference>
<feature type="region of interest" description="Disordered" evidence="3">
    <location>
        <begin position="119"/>
        <end position="155"/>
    </location>
</feature>
<evidence type="ECO:0000256" key="3">
    <source>
        <dbReference type="SAM" id="MobiDB-lite"/>
    </source>
</evidence>
<accession>A0A7R9V7K3</accession>
<organism evidence="5">
    <name type="scientific">Chlamydomonas euryale</name>
    <dbReference type="NCBI Taxonomy" id="1486919"/>
    <lineage>
        <taxon>Eukaryota</taxon>
        <taxon>Viridiplantae</taxon>
        <taxon>Chlorophyta</taxon>
        <taxon>core chlorophytes</taxon>
        <taxon>Chlorophyceae</taxon>
        <taxon>CS clade</taxon>
        <taxon>Chlamydomonadales</taxon>
        <taxon>Chlamydomonadaceae</taxon>
        <taxon>Chlamydomonas</taxon>
    </lineage>
</organism>
<keyword evidence="1 2" id="KW-0694">RNA-binding</keyword>
<dbReference type="InterPro" id="IPR035979">
    <property type="entry name" value="RBD_domain_sf"/>
</dbReference>
<dbReference type="InterPro" id="IPR050374">
    <property type="entry name" value="RRT5_SRSF_SR"/>
</dbReference>
<feature type="compositionally biased region" description="Low complexity" evidence="3">
    <location>
        <begin position="132"/>
        <end position="141"/>
    </location>
</feature>
<dbReference type="PROSITE" id="PS50102">
    <property type="entry name" value="RRM"/>
    <property type="match status" value="2"/>
</dbReference>
<evidence type="ECO:0000256" key="2">
    <source>
        <dbReference type="PROSITE-ProRule" id="PRU00176"/>
    </source>
</evidence>
<protein>
    <recommendedName>
        <fullName evidence="4">RRM domain-containing protein</fullName>
    </recommendedName>
</protein>
<dbReference type="Pfam" id="PF00076">
    <property type="entry name" value="RRM_1"/>
    <property type="match status" value="2"/>
</dbReference>
<dbReference type="FunFam" id="3.30.70.330:FF:000034">
    <property type="entry name" value="heterogeneous nuclear ribonucleoprotein M isoform X1"/>
    <property type="match status" value="1"/>
</dbReference>
<dbReference type="InterPro" id="IPR012677">
    <property type="entry name" value="Nucleotide-bd_a/b_plait_sf"/>
</dbReference>
<dbReference type="InterPro" id="IPR000504">
    <property type="entry name" value="RRM_dom"/>
</dbReference>
<evidence type="ECO:0000256" key="1">
    <source>
        <dbReference type="ARBA" id="ARBA00022884"/>
    </source>
</evidence>
<feature type="domain" description="RRM" evidence="4">
    <location>
        <begin position="42"/>
        <end position="119"/>
    </location>
</feature>
<dbReference type="GO" id="GO:1990904">
    <property type="term" value="C:ribonucleoprotein complex"/>
    <property type="evidence" value="ECO:0007669"/>
    <property type="project" value="TreeGrafter"/>
</dbReference>
<dbReference type="PANTHER" id="PTHR23003:SF3">
    <property type="entry name" value="FI21236P1-RELATED"/>
    <property type="match status" value="1"/>
</dbReference>
<dbReference type="SMART" id="SM00360">
    <property type="entry name" value="RRM"/>
    <property type="match status" value="2"/>
</dbReference>
<dbReference type="GO" id="GO:0005737">
    <property type="term" value="C:cytoplasm"/>
    <property type="evidence" value="ECO:0007669"/>
    <property type="project" value="TreeGrafter"/>
</dbReference>
<name>A0A7R9V7K3_9CHLO</name>
<sequence>MKEADSLVGIEIEVAERRSASVGAFEVTMEGEADGPVVRIGKRCFVGNLAWRTSWQDLKDKFRDCGNVVYANVMQNDEGRSKGWGIVEFESPEEALNAINTMNGSDLGGRPLLVREDREDRDVKQAEGGVQAPRAPRAPRGGRAGRGPAERTGESSGLQIVVQGIPWAYTWKELKEMFTEIGDIERADVTIGSDGRSRGFGTVKFTNADAAQRAIALWHEQDLDGRRVAVFLDKFA</sequence>
<dbReference type="EMBL" id="HBEC01014822">
    <property type="protein sequence ID" value="CAD8286826.1"/>
    <property type="molecule type" value="Transcribed_RNA"/>
</dbReference>
<gene>
    <name evidence="5" type="ORF">CEUR00632_LOCUS6864</name>
</gene>
<proteinExistence type="predicted"/>
<dbReference type="GO" id="GO:0005634">
    <property type="term" value="C:nucleus"/>
    <property type="evidence" value="ECO:0007669"/>
    <property type="project" value="TreeGrafter"/>
</dbReference>
<reference evidence="5" key="1">
    <citation type="submission" date="2021-01" db="EMBL/GenBank/DDBJ databases">
        <authorList>
            <person name="Corre E."/>
            <person name="Pelletier E."/>
            <person name="Niang G."/>
            <person name="Scheremetjew M."/>
            <person name="Finn R."/>
            <person name="Kale V."/>
            <person name="Holt S."/>
            <person name="Cochrane G."/>
            <person name="Meng A."/>
            <person name="Brown T."/>
            <person name="Cohen L."/>
        </authorList>
    </citation>
    <scope>NUCLEOTIDE SEQUENCE</scope>
    <source>
        <strain evidence="5">CCMP219</strain>
    </source>
</reference>
<evidence type="ECO:0000313" key="5">
    <source>
        <dbReference type="EMBL" id="CAD8286826.1"/>
    </source>
</evidence>
<evidence type="ECO:0000259" key="4">
    <source>
        <dbReference type="PROSITE" id="PS50102"/>
    </source>
</evidence>
<dbReference type="Gene3D" id="3.30.70.330">
    <property type="match status" value="2"/>
</dbReference>
<dbReference type="AlphaFoldDB" id="A0A7R9V7K3"/>